<evidence type="ECO:0000256" key="15">
    <source>
        <dbReference type="HAMAP-Rule" id="MF_00103"/>
    </source>
</evidence>
<keyword evidence="13 15" id="KW-0326">Glycosidase</keyword>
<dbReference type="FunFam" id="1.10.8.50:FF:000003">
    <property type="entry name" value="Formamidopyrimidine-DNA glycosylase"/>
    <property type="match status" value="1"/>
</dbReference>
<dbReference type="HAMAP" id="MF_00103">
    <property type="entry name" value="Fapy_DNA_glycosyl"/>
    <property type="match status" value="1"/>
</dbReference>
<dbReference type="Gene3D" id="1.10.8.50">
    <property type="match status" value="1"/>
</dbReference>
<dbReference type="GO" id="GO:0008270">
    <property type="term" value="F:zinc ion binding"/>
    <property type="evidence" value="ECO:0007669"/>
    <property type="project" value="UniProtKB-UniRule"/>
</dbReference>
<keyword evidence="6 15" id="KW-0863">Zinc-finger</keyword>
<accession>A0A316AGA2</accession>
<gene>
    <name evidence="15" type="primary">mutM</name>
    <name evidence="15" type="synonym">fpg</name>
    <name evidence="19" type="ORF">BXY45_101357</name>
</gene>
<feature type="active site" description="Proton donor; for beta-elimination activity" evidence="15">
    <location>
        <position position="61"/>
    </location>
</feature>
<protein>
    <recommendedName>
        <fullName evidence="15">Formamidopyrimidine-DNA glycosylase</fullName>
        <shortName evidence="15">Fapy-DNA glycosylase</shortName>
        <ecNumber evidence="15">3.2.2.23</ecNumber>
    </recommendedName>
    <alternativeName>
        <fullName evidence="15">DNA-(apurinic or apyrimidinic site) lyase MutM</fullName>
        <shortName evidence="15">AP lyase MutM</shortName>
        <ecNumber evidence="15">4.2.99.18</ecNumber>
    </alternativeName>
</protein>
<dbReference type="InterPro" id="IPR035937">
    <property type="entry name" value="FPG_N"/>
</dbReference>
<organism evidence="19 20">
    <name type="scientific">Quadrisphaera granulorum</name>
    <dbReference type="NCBI Taxonomy" id="317664"/>
    <lineage>
        <taxon>Bacteria</taxon>
        <taxon>Bacillati</taxon>
        <taxon>Actinomycetota</taxon>
        <taxon>Actinomycetes</taxon>
        <taxon>Kineosporiales</taxon>
        <taxon>Kineosporiaceae</taxon>
        <taxon>Quadrisphaera</taxon>
    </lineage>
</organism>
<evidence type="ECO:0000256" key="2">
    <source>
        <dbReference type="ARBA" id="ARBA00009409"/>
    </source>
</evidence>
<feature type="active site" description="Proton donor" evidence="15">
    <location>
        <position position="3"/>
    </location>
</feature>
<dbReference type="SUPFAM" id="SSF57716">
    <property type="entry name" value="Glucocorticoid receptor-like (DNA-binding domain)"/>
    <property type="match status" value="1"/>
</dbReference>
<dbReference type="Gene3D" id="3.20.190.10">
    <property type="entry name" value="MutM-like, N-terminal"/>
    <property type="match status" value="1"/>
</dbReference>
<evidence type="ECO:0000259" key="18">
    <source>
        <dbReference type="PROSITE" id="PS51068"/>
    </source>
</evidence>
<evidence type="ECO:0000313" key="20">
    <source>
        <dbReference type="Proteomes" id="UP000245469"/>
    </source>
</evidence>
<keyword evidence="9 15" id="KW-0238">DNA-binding</keyword>
<dbReference type="InterPro" id="IPR010663">
    <property type="entry name" value="Znf_FPG/IleRS"/>
</dbReference>
<comment type="catalytic activity">
    <reaction evidence="1 15">
        <text>Hydrolysis of DNA containing ring-opened 7-methylguanine residues, releasing 2,6-diamino-4-hydroxy-5-(N-methyl)formamidopyrimidine.</text>
        <dbReference type="EC" id="3.2.2.23"/>
    </reaction>
</comment>
<reference evidence="19 20" key="1">
    <citation type="submission" date="2018-03" db="EMBL/GenBank/DDBJ databases">
        <title>Genomic Encyclopedia of Archaeal and Bacterial Type Strains, Phase II (KMG-II): from individual species to whole genera.</title>
        <authorList>
            <person name="Goeker M."/>
        </authorList>
    </citation>
    <scope>NUCLEOTIDE SEQUENCE [LARGE SCALE GENOMIC DNA]</scope>
    <source>
        <strain evidence="19 20">DSM 44889</strain>
    </source>
</reference>
<comment type="subunit">
    <text evidence="3 15">Monomer.</text>
</comment>
<dbReference type="SUPFAM" id="SSF46946">
    <property type="entry name" value="S13-like H2TH domain"/>
    <property type="match status" value="1"/>
</dbReference>
<proteinExistence type="inferred from homology"/>
<evidence type="ECO:0000256" key="1">
    <source>
        <dbReference type="ARBA" id="ARBA00001668"/>
    </source>
</evidence>
<keyword evidence="8 15" id="KW-0862">Zinc</keyword>
<evidence type="ECO:0000256" key="3">
    <source>
        <dbReference type="ARBA" id="ARBA00011245"/>
    </source>
</evidence>
<evidence type="ECO:0000256" key="9">
    <source>
        <dbReference type="ARBA" id="ARBA00023125"/>
    </source>
</evidence>
<name>A0A316AGA2_9ACTN</name>
<dbReference type="GO" id="GO:0003684">
    <property type="term" value="F:damaged DNA binding"/>
    <property type="evidence" value="ECO:0007669"/>
    <property type="project" value="InterPro"/>
</dbReference>
<dbReference type="GO" id="GO:0140078">
    <property type="term" value="F:class I DNA-(apurinic or apyrimidinic site) endonuclease activity"/>
    <property type="evidence" value="ECO:0007669"/>
    <property type="project" value="UniProtKB-EC"/>
</dbReference>
<comment type="caution">
    <text evidence="19">The sequence shown here is derived from an EMBL/GenBank/DDBJ whole genome shotgun (WGS) entry which is preliminary data.</text>
</comment>
<feature type="region of interest" description="Disordered" evidence="16">
    <location>
        <begin position="134"/>
        <end position="157"/>
    </location>
</feature>
<feature type="binding site" evidence="15">
    <location>
        <position position="95"/>
    </location>
    <ligand>
        <name>DNA</name>
        <dbReference type="ChEBI" id="CHEBI:16991"/>
    </ligand>
</feature>
<feature type="binding site" evidence="15">
    <location>
        <position position="121"/>
    </location>
    <ligand>
        <name>DNA</name>
        <dbReference type="ChEBI" id="CHEBI:16991"/>
    </ligand>
</feature>
<feature type="domain" description="FPG-type" evidence="17">
    <location>
        <begin position="283"/>
        <end position="317"/>
    </location>
</feature>
<dbReference type="PANTHER" id="PTHR22993:SF9">
    <property type="entry name" value="FORMAMIDOPYRIMIDINE-DNA GLYCOSYLASE"/>
    <property type="match status" value="1"/>
</dbReference>
<feature type="active site" description="Schiff-base intermediate with DNA" evidence="15">
    <location>
        <position position="2"/>
    </location>
</feature>
<dbReference type="GO" id="GO:0034039">
    <property type="term" value="F:8-oxo-7,8-dihydroguanine DNA N-glycosylase activity"/>
    <property type="evidence" value="ECO:0007669"/>
    <property type="project" value="TreeGrafter"/>
</dbReference>
<dbReference type="InterPro" id="IPR012319">
    <property type="entry name" value="FPG_cat"/>
</dbReference>
<dbReference type="EC" id="3.2.2.23" evidence="15"/>
<feature type="active site" description="Proton donor; for delta-elimination activity" evidence="15">
    <location>
        <position position="307"/>
    </location>
</feature>
<evidence type="ECO:0000256" key="11">
    <source>
        <dbReference type="ARBA" id="ARBA00023239"/>
    </source>
</evidence>
<dbReference type="GO" id="GO:0006284">
    <property type="term" value="P:base-excision repair"/>
    <property type="evidence" value="ECO:0007669"/>
    <property type="project" value="InterPro"/>
</dbReference>
<dbReference type="GO" id="GO:0006979">
    <property type="term" value="P:response to oxidative stress"/>
    <property type="evidence" value="ECO:0007669"/>
    <property type="project" value="UniProtKB-ARBA"/>
</dbReference>
<evidence type="ECO:0000256" key="10">
    <source>
        <dbReference type="ARBA" id="ARBA00023204"/>
    </source>
</evidence>
<feature type="binding site" evidence="15">
    <location>
        <position position="197"/>
    </location>
    <ligand>
        <name>DNA</name>
        <dbReference type="ChEBI" id="CHEBI:16991"/>
    </ligand>
</feature>
<evidence type="ECO:0000256" key="16">
    <source>
        <dbReference type="SAM" id="MobiDB-lite"/>
    </source>
</evidence>
<dbReference type="InterPro" id="IPR000214">
    <property type="entry name" value="Znf_DNA_glyclase/AP_lyase"/>
</dbReference>
<dbReference type="PANTHER" id="PTHR22993">
    <property type="entry name" value="FORMAMIDOPYRIMIDINE-DNA GLYCOSYLASE"/>
    <property type="match status" value="1"/>
</dbReference>
<evidence type="ECO:0000256" key="13">
    <source>
        <dbReference type="ARBA" id="ARBA00023295"/>
    </source>
</evidence>
<sequence>MPELPEVEVVRRGLARWTTGARVEAVEVLHPRPVRRHTAGPDDLVARLVGARIDDVVRRGKFLWFELDTGEALLAHLGMSGQLLLEPPDAPDEKHLRVRLRLADREGGALQGRELRFVDQRMFGGLAVVDLLPTPDGLPGGTGGAPPRAAEGHDDDGVPRLGVPSSSRVPEGVAHIARDPFDPHLDDAALLARLRTRRSGVKRALLDQDLLSGVGNIYADEALWRSKLHGERSASALTRPAASRLLGDVRDVMAEALAQGGTSFDSLYVDVNGASGYFERGLAVYGREGRPCPRCGAPVRREAFANRSSHSCPVCQPRPRSASGR</sequence>
<dbReference type="InterPro" id="IPR015886">
    <property type="entry name" value="H2TH_FPG"/>
</dbReference>
<comment type="catalytic activity">
    <reaction evidence="14 15">
        <text>2'-deoxyribonucleotide-(2'-deoxyribose 5'-phosphate)-2'-deoxyribonucleotide-DNA = a 3'-end 2'-deoxyribonucleotide-(2,3-dehydro-2,3-deoxyribose 5'-phosphate)-DNA + a 5'-end 5'-phospho-2'-deoxyribonucleoside-DNA + H(+)</text>
        <dbReference type="Rhea" id="RHEA:66592"/>
        <dbReference type="Rhea" id="RHEA-COMP:13180"/>
        <dbReference type="Rhea" id="RHEA-COMP:16897"/>
        <dbReference type="Rhea" id="RHEA-COMP:17067"/>
        <dbReference type="ChEBI" id="CHEBI:15378"/>
        <dbReference type="ChEBI" id="CHEBI:136412"/>
        <dbReference type="ChEBI" id="CHEBI:157695"/>
        <dbReference type="ChEBI" id="CHEBI:167181"/>
        <dbReference type="EC" id="4.2.99.18"/>
    </reaction>
</comment>
<dbReference type="PROSITE" id="PS51066">
    <property type="entry name" value="ZF_FPG_2"/>
    <property type="match status" value="1"/>
</dbReference>
<keyword evidence="5 15" id="KW-0227">DNA damage</keyword>
<dbReference type="GO" id="GO:0003690">
    <property type="term" value="F:double-stranded DNA binding"/>
    <property type="evidence" value="ECO:0007669"/>
    <property type="project" value="UniProtKB-ARBA"/>
</dbReference>
<evidence type="ECO:0000256" key="5">
    <source>
        <dbReference type="ARBA" id="ARBA00022763"/>
    </source>
</evidence>
<keyword evidence="12 15" id="KW-0511">Multifunctional enzyme</keyword>
<keyword evidence="7 15" id="KW-0378">Hydrolase</keyword>
<dbReference type="SMART" id="SM01232">
    <property type="entry name" value="H2TH"/>
    <property type="match status" value="1"/>
</dbReference>
<dbReference type="Pfam" id="PF06831">
    <property type="entry name" value="H2TH"/>
    <property type="match status" value="1"/>
</dbReference>
<comment type="function">
    <text evidence="15">Involved in base excision repair of DNA damaged by oxidation or by mutagenic agents. Acts as DNA glycosylase that recognizes and removes damaged bases. Has a preference for oxidized purines, such as 7,8-dihydro-8-oxoguanine (8-oxoG). Has AP (apurinic/apyrimidinic) lyase activity and introduces nicks in the DNA strand. Cleaves the DNA backbone by beta-delta elimination to generate a single-strand break at the site of the removed base with both 3'- and 5'-phosphates.</text>
</comment>
<dbReference type="AlphaFoldDB" id="A0A316AGA2"/>
<dbReference type="Proteomes" id="UP000245469">
    <property type="component" value="Unassembled WGS sequence"/>
</dbReference>
<evidence type="ECO:0000256" key="4">
    <source>
        <dbReference type="ARBA" id="ARBA00022723"/>
    </source>
</evidence>
<dbReference type="PROSITE" id="PS51068">
    <property type="entry name" value="FPG_CAT"/>
    <property type="match status" value="1"/>
</dbReference>
<dbReference type="EC" id="4.2.99.18" evidence="15"/>
<evidence type="ECO:0000256" key="7">
    <source>
        <dbReference type="ARBA" id="ARBA00022801"/>
    </source>
</evidence>
<keyword evidence="10 15" id="KW-0234">DNA repair</keyword>
<dbReference type="Pfam" id="PF06827">
    <property type="entry name" value="zf-FPG_IleRS"/>
    <property type="match status" value="1"/>
</dbReference>
<dbReference type="SUPFAM" id="SSF81624">
    <property type="entry name" value="N-terminal domain of MutM-like DNA repair proteins"/>
    <property type="match status" value="1"/>
</dbReference>
<feature type="domain" description="Formamidopyrimidine-DNA glycosylase catalytic" evidence="18">
    <location>
        <begin position="2"/>
        <end position="124"/>
    </location>
</feature>
<evidence type="ECO:0000259" key="17">
    <source>
        <dbReference type="PROSITE" id="PS51066"/>
    </source>
</evidence>
<evidence type="ECO:0000256" key="12">
    <source>
        <dbReference type="ARBA" id="ARBA00023268"/>
    </source>
</evidence>
<dbReference type="InterPro" id="IPR010979">
    <property type="entry name" value="Ribosomal_uS13-like_H2TH"/>
</dbReference>
<evidence type="ECO:0000256" key="8">
    <source>
        <dbReference type="ARBA" id="ARBA00022833"/>
    </source>
</evidence>
<comment type="cofactor">
    <cofactor evidence="15">
        <name>Zn(2+)</name>
        <dbReference type="ChEBI" id="CHEBI:29105"/>
    </cofactor>
    <text evidence="15">Binds 1 zinc ion per subunit.</text>
</comment>
<keyword evidence="4 15" id="KW-0479">Metal-binding</keyword>
<dbReference type="CDD" id="cd08966">
    <property type="entry name" value="EcFpg-like_N"/>
    <property type="match status" value="1"/>
</dbReference>
<evidence type="ECO:0000256" key="6">
    <source>
        <dbReference type="ARBA" id="ARBA00022771"/>
    </source>
</evidence>
<evidence type="ECO:0000313" key="19">
    <source>
        <dbReference type="EMBL" id="PWJ56379.1"/>
    </source>
</evidence>
<dbReference type="Pfam" id="PF01149">
    <property type="entry name" value="Fapy_DNA_glyco"/>
    <property type="match status" value="1"/>
</dbReference>
<dbReference type="OrthoDB" id="9800855at2"/>
<keyword evidence="11 15" id="KW-0456">Lyase</keyword>
<dbReference type="InterPro" id="IPR020629">
    <property type="entry name" value="FPG_Glyclase"/>
</dbReference>
<keyword evidence="20" id="KW-1185">Reference proteome</keyword>
<dbReference type="EMBL" id="QGDQ01000001">
    <property type="protein sequence ID" value="PWJ56379.1"/>
    <property type="molecule type" value="Genomic_DNA"/>
</dbReference>
<evidence type="ECO:0000256" key="14">
    <source>
        <dbReference type="ARBA" id="ARBA00044632"/>
    </source>
</evidence>
<dbReference type="RefSeq" id="WP_109772541.1">
    <property type="nucleotide sequence ID" value="NZ_QGDQ01000001.1"/>
</dbReference>
<dbReference type="SMART" id="SM00898">
    <property type="entry name" value="Fapy_DNA_glyco"/>
    <property type="match status" value="1"/>
</dbReference>
<comment type="similarity">
    <text evidence="2 15">Belongs to the FPG family.</text>
</comment>